<comment type="caution">
    <text evidence="2">The sequence shown here is derived from an EMBL/GenBank/DDBJ whole genome shotgun (WGS) entry which is preliminary data.</text>
</comment>
<protein>
    <submittedName>
        <fullName evidence="2">Uncharacterized protein</fullName>
    </submittedName>
</protein>
<dbReference type="EMBL" id="JAPFFJ010000014">
    <property type="protein sequence ID" value="KAJ6411765.1"/>
    <property type="molecule type" value="Genomic_DNA"/>
</dbReference>
<feature type="compositionally biased region" description="Basic and acidic residues" evidence="1">
    <location>
        <begin position="66"/>
        <end position="82"/>
    </location>
</feature>
<dbReference type="Proteomes" id="UP001162972">
    <property type="component" value="Chromosome 15Z"/>
</dbReference>
<name>A0AAD6JWT8_9ROSI</name>
<feature type="region of interest" description="Disordered" evidence="1">
    <location>
        <begin position="1"/>
        <end position="20"/>
    </location>
</feature>
<feature type="region of interest" description="Disordered" evidence="1">
    <location>
        <begin position="58"/>
        <end position="82"/>
    </location>
</feature>
<evidence type="ECO:0000313" key="3">
    <source>
        <dbReference type="Proteomes" id="UP001162972"/>
    </source>
</evidence>
<organism evidence="2 3">
    <name type="scientific">Salix udensis</name>
    <dbReference type="NCBI Taxonomy" id="889485"/>
    <lineage>
        <taxon>Eukaryota</taxon>
        <taxon>Viridiplantae</taxon>
        <taxon>Streptophyta</taxon>
        <taxon>Embryophyta</taxon>
        <taxon>Tracheophyta</taxon>
        <taxon>Spermatophyta</taxon>
        <taxon>Magnoliopsida</taxon>
        <taxon>eudicotyledons</taxon>
        <taxon>Gunneridae</taxon>
        <taxon>Pentapetalae</taxon>
        <taxon>rosids</taxon>
        <taxon>fabids</taxon>
        <taxon>Malpighiales</taxon>
        <taxon>Salicaceae</taxon>
        <taxon>Saliceae</taxon>
        <taxon>Salix</taxon>
    </lineage>
</organism>
<reference evidence="2 3" key="1">
    <citation type="journal article" date="2023" name="Int. J. Mol. Sci.">
        <title>De Novo Assembly and Annotation of 11 Diverse Shrub Willow (Salix) Genomes Reveals Novel Gene Organization in Sex-Linked Regions.</title>
        <authorList>
            <person name="Hyden B."/>
            <person name="Feng K."/>
            <person name="Yates T.B."/>
            <person name="Jawdy S."/>
            <person name="Cereghino C."/>
            <person name="Smart L.B."/>
            <person name="Muchero W."/>
        </authorList>
    </citation>
    <scope>NUCLEOTIDE SEQUENCE [LARGE SCALE GENOMIC DNA]</scope>
    <source>
        <tissue evidence="2">Shoot tip</tissue>
    </source>
</reference>
<evidence type="ECO:0000313" key="2">
    <source>
        <dbReference type="EMBL" id="KAJ6411765.1"/>
    </source>
</evidence>
<sequence>MRKRKIGLLEENGSTTEPGTQLLDFQVAGPFSINATTEQSSREGVTASVKNLHGNSTIPVILPHSADGKTAKKKKEKGEVNF</sequence>
<proteinExistence type="predicted"/>
<dbReference type="AlphaFoldDB" id="A0AAD6JWT8"/>
<accession>A0AAD6JWT8</accession>
<keyword evidence="3" id="KW-1185">Reference proteome</keyword>
<evidence type="ECO:0000256" key="1">
    <source>
        <dbReference type="SAM" id="MobiDB-lite"/>
    </source>
</evidence>
<gene>
    <name evidence="2" type="ORF">OIU84_008362</name>
</gene>